<evidence type="ECO:0000313" key="1">
    <source>
        <dbReference type="EMBL" id="CEM19232.1"/>
    </source>
</evidence>
<gene>
    <name evidence="1" type="ORF">Cvel_19000</name>
</gene>
<dbReference type="VEuPathDB" id="CryptoDB:Cvel_19000"/>
<dbReference type="EMBL" id="CDMZ01000671">
    <property type="protein sequence ID" value="CEM19232.1"/>
    <property type="molecule type" value="Genomic_DNA"/>
</dbReference>
<dbReference type="Gene3D" id="3.30.559.10">
    <property type="entry name" value="Chloramphenicol acetyltransferase-like domain"/>
    <property type="match status" value="1"/>
</dbReference>
<evidence type="ECO:0008006" key="2">
    <source>
        <dbReference type="Google" id="ProtNLM"/>
    </source>
</evidence>
<organism evidence="1">
    <name type="scientific">Chromera velia CCMP2878</name>
    <dbReference type="NCBI Taxonomy" id="1169474"/>
    <lineage>
        <taxon>Eukaryota</taxon>
        <taxon>Sar</taxon>
        <taxon>Alveolata</taxon>
        <taxon>Colpodellida</taxon>
        <taxon>Chromeraceae</taxon>
        <taxon>Chromera</taxon>
    </lineage>
</organism>
<dbReference type="PANTHER" id="PTHR28037:SF1">
    <property type="entry name" value="ALCOHOL O-ACETYLTRANSFERASE 1-RELATED"/>
    <property type="match status" value="1"/>
</dbReference>
<dbReference type="InterPro" id="IPR052058">
    <property type="entry name" value="Alcohol_O-acetyltransferase"/>
</dbReference>
<protein>
    <recommendedName>
        <fullName evidence="2">Condensation domain-containing protein</fullName>
    </recommendedName>
</protein>
<dbReference type="InterPro" id="IPR023213">
    <property type="entry name" value="CAT-like_dom_sf"/>
</dbReference>
<accession>A0A0G4FVP6</accession>
<dbReference type="AlphaFoldDB" id="A0A0G4FVP6"/>
<name>A0A0G4FVP6_9ALVE</name>
<dbReference type="PANTHER" id="PTHR28037">
    <property type="entry name" value="ALCOHOL O-ACETYLTRANSFERASE 1-RELATED"/>
    <property type="match status" value="1"/>
</dbReference>
<dbReference type="SUPFAM" id="SSF52777">
    <property type="entry name" value="CoA-dependent acyltransferases"/>
    <property type="match status" value="2"/>
</dbReference>
<proteinExistence type="predicted"/>
<dbReference type="PhylomeDB" id="A0A0G4FVP6"/>
<reference evidence="1" key="1">
    <citation type="submission" date="2014-11" db="EMBL/GenBank/DDBJ databases">
        <authorList>
            <person name="Otto D Thomas"/>
            <person name="Naeem Raeece"/>
        </authorList>
    </citation>
    <scope>NUCLEOTIDE SEQUENCE</scope>
</reference>
<sequence length="757" mass="83991">MFQACCQPRPDEFELNVTDLMKQSEGTKQMKIRKLDRVDRKWDLLHDFGNLMIMNSVTMRSTKEPQLEDVRVAATALMKRHQTLRTRIVPISNLKGTHIEKYYFEMTGRLVPDVKQSSFTEYASVMDQEQMQKFDSENGPLWRIILCRSQKVEGEADGKPWRTNVVALFHHSIMDGMARQEFWTELFGNIEKASNLRESLAKAQPQIVQTVPPLQPQVFELPAGVDEVEEEEEFLSGGSGVLTVAETADEEASTAPSLASRTDAIISRVLEGRDALGTRLPKAVSSFLPEDVPSLQAMEYLYFLKNTGHALTEMFRTVKIPLQNPFSTAFPAEKWAQQVEREDQHRTRIMPMWIDKGVTRKLLDRCKAEGVSMNSILTAIAAAAMSELIKKKKDAGEVNLGFHQAALGLPMSFYSFQAISTRRWAPEVKEAAKKKADGANKQKIVRRDSMASVFSCDSIDAGPNGKAPHRFTSIGSRQDSSIGLHEVPVDTRAEIQSQSEGILSPPLSSRVFSPSLTSSASEVDLESAAVVRRNVPSGYGYKGLRRVSAPAVPSYDFSRDSRDPGLGSYAVLTPCAIDVPSGNLDMKTLWKSAMRVKNDLRKKVDDSDPTAATWNWQVITAFVCEHGSAVGNEKLLKQIAAPKIRPSCFLVSNTGNWNLKEKSDEDICASDLETPMKVSIESSWSCVKQDITGNSVFAHNLVTINGRLCWSLQYHTNLTGKALVEEYAAEIQRLIKEAGEAGSVEGAALPPRPPTSK</sequence>